<dbReference type="EMBL" id="LBZK01000040">
    <property type="protein sequence ID" value="KKR69648.1"/>
    <property type="molecule type" value="Genomic_DNA"/>
</dbReference>
<proteinExistence type="predicted"/>
<gene>
    <name evidence="1" type="ORF">UU12_C0040G0006</name>
</gene>
<reference evidence="1 2" key="1">
    <citation type="journal article" date="2015" name="Nature">
        <title>rRNA introns, odd ribosomes, and small enigmatic genomes across a large radiation of phyla.</title>
        <authorList>
            <person name="Brown C.T."/>
            <person name="Hug L.A."/>
            <person name="Thomas B.C."/>
            <person name="Sharon I."/>
            <person name="Castelle C.J."/>
            <person name="Singh A."/>
            <person name="Wilkins M.J."/>
            <person name="Williams K.H."/>
            <person name="Banfield J.F."/>
        </authorList>
    </citation>
    <scope>NUCLEOTIDE SEQUENCE [LARGE SCALE GENOMIC DNA]</scope>
</reference>
<evidence type="ECO:0000313" key="2">
    <source>
        <dbReference type="Proteomes" id="UP000034562"/>
    </source>
</evidence>
<protein>
    <recommendedName>
        <fullName evidence="3">Carrier domain-containing protein</fullName>
    </recommendedName>
</protein>
<evidence type="ECO:0000313" key="1">
    <source>
        <dbReference type="EMBL" id="KKR69648.1"/>
    </source>
</evidence>
<accession>A0A0G0SXX3</accession>
<comment type="caution">
    <text evidence="1">The sequence shown here is derived from an EMBL/GenBank/DDBJ whole genome shotgun (WGS) entry which is preliminary data.</text>
</comment>
<dbReference type="InterPro" id="IPR036736">
    <property type="entry name" value="ACP-like_sf"/>
</dbReference>
<dbReference type="AlphaFoldDB" id="A0A0G0SXX3"/>
<evidence type="ECO:0008006" key="3">
    <source>
        <dbReference type="Google" id="ProtNLM"/>
    </source>
</evidence>
<organism evidence="1 2">
    <name type="scientific">Candidatus Woesebacteria bacterium GW2011_GWA2_40_7b</name>
    <dbReference type="NCBI Taxonomy" id="1618563"/>
    <lineage>
        <taxon>Bacteria</taxon>
        <taxon>Candidatus Woeseibacteriota</taxon>
    </lineage>
</organism>
<dbReference type="STRING" id="1618563.UU12_C0040G0006"/>
<sequence>MDSDFTKTKDKVKNELANHLGIESADIEDESVLSEDFHMKPNDLTDFAEGLTASGFDTSKIDLAEIETFGDLIEALTARE</sequence>
<dbReference type="SUPFAM" id="SSF47336">
    <property type="entry name" value="ACP-like"/>
    <property type="match status" value="1"/>
</dbReference>
<dbReference type="Proteomes" id="UP000034562">
    <property type="component" value="Unassembled WGS sequence"/>
</dbReference>
<name>A0A0G0SXX3_9BACT</name>